<feature type="compositionally biased region" description="Polar residues" evidence="1">
    <location>
        <begin position="1"/>
        <end position="16"/>
    </location>
</feature>
<keyword evidence="4" id="KW-1185">Reference proteome</keyword>
<feature type="compositionally biased region" description="Pro residues" evidence="1">
    <location>
        <begin position="37"/>
        <end position="47"/>
    </location>
</feature>
<evidence type="ECO:0000313" key="4">
    <source>
        <dbReference type="Proteomes" id="UP000240883"/>
    </source>
</evidence>
<dbReference type="AlphaFoldDB" id="A0A2T2P7D3"/>
<feature type="region of interest" description="Disordered" evidence="1">
    <location>
        <begin position="1"/>
        <end position="73"/>
    </location>
</feature>
<protein>
    <submittedName>
        <fullName evidence="3">Uncharacterized protein</fullName>
    </submittedName>
</protein>
<dbReference type="Proteomes" id="UP000240883">
    <property type="component" value="Unassembled WGS sequence"/>
</dbReference>
<accession>A0A2T2P7D3</accession>
<feature type="compositionally biased region" description="Polar residues" evidence="1">
    <location>
        <begin position="56"/>
        <end position="73"/>
    </location>
</feature>
<dbReference type="STRING" id="1448308.A0A2T2P7D3"/>
<evidence type="ECO:0000256" key="1">
    <source>
        <dbReference type="SAM" id="MobiDB-lite"/>
    </source>
</evidence>
<proteinExistence type="predicted"/>
<keyword evidence="2" id="KW-1133">Transmembrane helix</keyword>
<feature type="transmembrane region" description="Helical" evidence="2">
    <location>
        <begin position="183"/>
        <end position="202"/>
    </location>
</feature>
<evidence type="ECO:0000313" key="3">
    <source>
        <dbReference type="EMBL" id="PSN73587.1"/>
    </source>
</evidence>
<organism evidence="3 4">
    <name type="scientific">Corynespora cassiicola Philippines</name>
    <dbReference type="NCBI Taxonomy" id="1448308"/>
    <lineage>
        <taxon>Eukaryota</taxon>
        <taxon>Fungi</taxon>
        <taxon>Dikarya</taxon>
        <taxon>Ascomycota</taxon>
        <taxon>Pezizomycotina</taxon>
        <taxon>Dothideomycetes</taxon>
        <taxon>Pleosporomycetidae</taxon>
        <taxon>Pleosporales</taxon>
        <taxon>Corynesporascaceae</taxon>
        <taxon>Corynespora</taxon>
    </lineage>
</organism>
<feature type="transmembrane region" description="Helical" evidence="2">
    <location>
        <begin position="88"/>
        <end position="111"/>
    </location>
</feature>
<evidence type="ECO:0000256" key="2">
    <source>
        <dbReference type="SAM" id="Phobius"/>
    </source>
</evidence>
<keyword evidence="2" id="KW-0812">Transmembrane</keyword>
<name>A0A2T2P7D3_CORCC</name>
<dbReference type="OrthoDB" id="3692311at2759"/>
<dbReference type="EMBL" id="KZ678129">
    <property type="protein sequence ID" value="PSN73587.1"/>
    <property type="molecule type" value="Genomic_DNA"/>
</dbReference>
<keyword evidence="2" id="KW-0472">Membrane</keyword>
<reference evidence="3 4" key="1">
    <citation type="journal article" date="2018" name="Front. Microbiol.">
        <title>Genome-Wide Analysis of Corynespora cassiicola Leaf Fall Disease Putative Effectors.</title>
        <authorList>
            <person name="Lopez D."/>
            <person name="Ribeiro S."/>
            <person name="Label P."/>
            <person name="Fumanal B."/>
            <person name="Venisse J.S."/>
            <person name="Kohler A."/>
            <person name="de Oliveira R.R."/>
            <person name="Labutti K."/>
            <person name="Lipzen A."/>
            <person name="Lail K."/>
            <person name="Bauer D."/>
            <person name="Ohm R.A."/>
            <person name="Barry K.W."/>
            <person name="Spatafora J."/>
            <person name="Grigoriev I.V."/>
            <person name="Martin F.M."/>
            <person name="Pujade-Renaud V."/>
        </authorList>
    </citation>
    <scope>NUCLEOTIDE SEQUENCE [LARGE SCALE GENOMIC DNA]</scope>
    <source>
        <strain evidence="3 4">Philippines</strain>
    </source>
</reference>
<feature type="transmembrane region" description="Helical" evidence="2">
    <location>
        <begin position="131"/>
        <end position="149"/>
    </location>
</feature>
<gene>
    <name evidence="3" type="ORF">BS50DRAFT_482953</name>
</gene>
<sequence>MNNYSPLDNKSYNAHPSGSFGIELSEQHARPAQTYSPPSPLASPLDPPLDYDKQLNNDSKTNLQPQPSPGRNWQLQSQQVARITPLRAAIIIFDSIIASTPIMFIALALIAARLDGNEITQYGIRLRQTLLLSPTIFPVIFAALMGRCFKQVGLYLAERGTTLGRLEQLIGCQSLFSALERQISLRSWSIVGIALTLVWAFSPLGGQSALRLLESERPVVNSTETFKYLDPLSMQGSVLSGASAANSGRSTFTSLFLAALLSSTKYQNTPMDLWGNVKMPAYRTIENSTSDEWKIVPTEREVNVTYASLIGIPVAGVHQAGLSNFNMKARQWDITCDKNEEMSQEDAGYGRVSATWKLNYTTADERTRCQDYPCPVALKSLNSRGNVSVASCEISYEYIEAQIRCNETDCRADKLRKLDLYTDGYTKDELDLITRTNVLSIGMEKVTSVDNYDVDDAGARGSTNMEKWMMDPWNFIGASYSNVDLYKLPAETLAKRLTILWNTFFQSTYATTTLGGNMPANLSELMVNDMTLGFNDTTAHLSEARPAVYKINWKWFSLLLVSSVILQVAAYTGLVLKYTTLAPDIIGYASSLTLMNPYVPAPTGGTTLHGLERAAILHDLPIRIGDVCPNEPVGAIVFASTSGARVGRLDRRRWYV</sequence>